<gene>
    <name evidence="1" type="ORF">ACFOYW_06855</name>
</gene>
<evidence type="ECO:0008006" key="3">
    <source>
        <dbReference type="Google" id="ProtNLM"/>
    </source>
</evidence>
<evidence type="ECO:0000313" key="1">
    <source>
        <dbReference type="EMBL" id="MFC4243087.1"/>
    </source>
</evidence>
<reference evidence="2" key="1">
    <citation type="journal article" date="2019" name="Int. J. Syst. Evol. Microbiol.">
        <title>The Global Catalogue of Microorganisms (GCM) 10K type strain sequencing project: providing services to taxonomists for standard genome sequencing and annotation.</title>
        <authorList>
            <consortium name="The Broad Institute Genomics Platform"/>
            <consortium name="The Broad Institute Genome Sequencing Center for Infectious Disease"/>
            <person name="Wu L."/>
            <person name="Ma J."/>
        </authorList>
    </citation>
    <scope>NUCLEOTIDE SEQUENCE [LARGE SCALE GENOMIC DNA]</scope>
    <source>
        <strain evidence="2">CGMCC 1.10363</strain>
    </source>
</reference>
<organism evidence="1 2">
    <name type="scientific">Gryllotalpicola reticulitermitis</name>
    <dbReference type="NCBI Taxonomy" id="1184153"/>
    <lineage>
        <taxon>Bacteria</taxon>
        <taxon>Bacillati</taxon>
        <taxon>Actinomycetota</taxon>
        <taxon>Actinomycetes</taxon>
        <taxon>Micrococcales</taxon>
        <taxon>Microbacteriaceae</taxon>
        <taxon>Gryllotalpicola</taxon>
    </lineage>
</organism>
<protein>
    <recommendedName>
        <fullName evidence="3">DUF4440 domain-containing protein</fullName>
    </recommendedName>
</protein>
<keyword evidence="2" id="KW-1185">Reference proteome</keyword>
<evidence type="ECO:0000313" key="2">
    <source>
        <dbReference type="Proteomes" id="UP001595900"/>
    </source>
</evidence>
<dbReference type="EMBL" id="JBHSCN010000004">
    <property type="protein sequence ID" value="MFC4243087.1"/>
    <property type="molecule type" value="Genomic_DNA"/>
</dbReference>
<proteinExistence type="predicted"/>
<dbReference type="Proteomes" id="UP001595900">
    <property type="component" value="Unassembled WGS sequence"/>
</dbReference>
<name>A0ABV8Q6M1_9MICO</name>
<comment type="caution">
    <text evidence="1">The sequence shown here is derived from an EMBL/GenBank/DDBJ whole genome shotgun (WGS) entry which is preliminary data.</text>
</comment>
<dbReference type="RefSeq" id="WP_390228064.1">
    <property type="nucleotide sequence ID" value="NZ_JBHSCN010000004.1"/>
</dbReference>
<accession>A0ABV8Q6M1</accession>
<sequence length="115" mass="12580">MELIREIVERIERYWAADVEIVGAWYDSETTGYLVYQRLIEPAVLLGRRLEFGEGAAGGTLESYVADVAVDLDEPLGAAAVEQDRYGIRWTAIAAGASVPQLPPDIAARLPTGHH</sequence>